<gene>
    <name evidence="2" type="ORF">TNCT_122271</name>
</gene>
<protein>
    <submittedName>
        <fullName evidence="2">Uncharacterized protein</fullName>
    </submittedName>
</protein>
<dbReference type="EMBL" id="BMAO01008690">
    <property type="protein sequence ID" value="GFR25626.1"/>
    <property type="molecule type" value="Genomic_DNA"/>
</dbReference>
<proteinExistence type="predicted"/>
<dbReference type="AlphaFoldDB" id="A0A8X6K0S9"/>
<comment type="caution">
    <text evidence="2">The sequence shown here is derived from an EMBL/GenBank/DDBJ whole genome shotgun (WGS) entry which is preliminary data.</text>
</comment>
<name>A0A8X6K0S9_TRICU</name>
<feature type="compositionally biased region" description="Polar residues" evidence="1">
    <location>
        <begin position="18"/>
        <end position="27"/>
    </location>
</feature>
<feature type="compositionally biased region" description="Basic and acidic residues" evidence="1">
    <location>
        <begin position="1"/>
        <end position="12"/>
    </location>
</feature>
<feature type="region of interest" description="Disordered" evidence="1">
    <location>
        <begin position="1"/>
        <end position="27"/>
    </location>
</feature>
<dbReference type="Proteomes" id="UP000887116">
    <property type="component" value="Unassembled WGS sequence"/>
</dbReference>
<evidence type="ECO:0000313" key="2">
    <source>
        <dbReference type="EMBL" id="GFR25626.1"/>
    </source>
</evidence>
<evidence type="ECO:0000256" key="1">
    <source>
        <dbReference type="SAM" id="MobiDB-lite"/>
    </source>
</evidence>
<accession>A0A8X6K0S9</accession>
<organism evidence="2 3">
    <name type="scientific">Trichonephila clavata</name>
    <name type="common">Joro spider</name>
    <name type="synonym">Nephila clavata</name>
    <dbReference type="NCBI Taxonomy" id="2740835"/>
    <lineage>
        <taxon>Eukaryota</taxon>
        <taxon>Metazoa</taxon>
        <taxon>Ecdysozoa</taxon>
        <taxon>Arthropoda</taxon>
        <taxon>Chelicerata</taxon>
        <taxon>Arachnida</taxon>
        <taxon>Araneae</taxon>
        <taxon>Araneomorphae</taxon>
        <taxon>Entelegynae</taxon>
        <taxon>Araneoidea</taxon>
        <taxon>Nephilidae</taxon>
        <taxon>Trichonephila</taxon>
    </lineage>
</organism>
<evidence type="ECO:0000313" key="3">
    <source>
        <dbReference type="Proteomes" id="UP000887116"/>
    </source>
</evidence>
<sequence length="113" mass="13359">MCHPSLKEEKKTIHLHVPSQSQKPNRQVDSSPFLFVLAKKHVIRMIYTETRPRVSRRRNANWQIERLETYILDDDHNTPELIFNYAEGYFHGANIFCVSQSCLLFRDNFAPAR</sequence>
<keyword evidence="3" id="KW-1185">Reference proteome</keyword>
<reference evidence="2" key="1">
    <citation type="submission" date="2020-07" db="EMBL/GenBank/DDBJ databases">
        <title>Multicomponent nature underlies the extraordinary mechanical properties of spider dragline silk.</title>
        <authorList>
            <person name="Kono N."/>
            <person name="Nakamura H."/>
            <person name="Mori M."/>
            <person name="Yoshida Y."/>
            <person name="Ohtoshi R."/>
            <person name="Malay A.D."/>
            <person name="Moran D.A.P."/>
            <person name="Tomita M."/>
            <person name="Numata K."/>
            <person name="Arakawa K."/>
        </authorList>
    </citation>
    <scope>NUCLEOTIDE SEQUENCE</scope>
</reference>